<comment type="caution">
    <text evidence="4">The sequence shown here is derived from an EMBL/GenBank/DDBJ whole genome shotgun (WGS) entry which is preliminary data.</text>
</comment>
<dbReference type="InterPro" id="IPR036707">
    <property type="entry name" value="MinE_sf"/>
</dbReference>
<dbReference type="AlphaFoldDB" id="G5J2I4"/>
<name>G5J2I4_CROWT</name>
<keyword evidence="3" id="KW-0131">Cell cycle</keyword>
<evidence type="ECO:0000256" key="3">
    <source>
        <dbReference type="HAMAP-Rule" id="MF_00262"/>
    </source>
</evidence>
<dbReference type="Pfam" id="PF03776">
    <property type="entry name" value="MinE"/>
    <property type="match status" value="1"/>
</dbReference>
<organism evidence="4 5">
    <name type="scientific">Crocosphaera watsonii WH 0003</name>
    <dbReference type="NCBI Taxonomy" id="423471"/>
    <lineage>
        <taxon>Bacteria</taxon>
        <taxon>Bacillati</taxon>
        <taxon>Cyanobacteriota</taxon>
        <taxon>Cyanophyceae</taxon>
        <taxon>Oscillatoriophycideae</taxon>
        <taxon>Chroococcales</taxon>
        <taxon>Aphanothecaceae</taxon>
        <taxon>Crocosphaera</taxon>
    </lineage>
</organism>
<comment type="function">
    <text evidence="2 3">Prevents the cell division inhibition by proteins MinC and MinD at internal division sites while permitting inhibition at polar sites. This ensures cell division at the proper site by restricting the formation of a division septum at the midpoint of the long axis of the cell.</text>
</comment>
<evidence type="ECO:0000313" key="5">
    <source>
        <dbReference type="Proteomes" id="UP000003477"/>
    </source>
</evidence>
<gene>
    <name evidence="3" type="primary">minE</name>
    <name evidence="4" type="ORF">CWATWH0003_1719</name>
</gene>
<accession>G5J2I4</accession>
<dbReference type="Gene3D" id="3.30.1070.10">
    <property type="entry name" value="Cell division topological specificity factor MinE"/>
    <property type="match status" value="1"/>
</dbReference>
<dbReference type="NCBIfam" id="NF001422">
    <property type="entry name" value="PRK00296.1"/>
    <property type="match status" value="1"/>
</dbReference>
<comment type="similarity">
    <text evidence="1 3">Belongs to the MinE family.</text>
</comment>
<dbReference type="Proteomes" id="UP000003477">
    <property type="component" value="Unassembled WGS sequence"/>
</dbReference>
<dbReference type="SUPFAM" id="SSF55229">
    <property type="entry name" value="Cell division protein MinE topological specificity domain"/>
    <property type="match status" value="1"/>
</dbReference>
<reference evidence="4 5" key="1">
    <citation type="journal article" date="2011" name="Front. Microbiol.">
        <title>Two Strains of Crocosphaera watsonii with Highly Conserved Genomes are Distinguished by Strain-Specific Features.</title>
        <authorList>
            <person name="Bench S.R."/>
            <person name="Ilikchyan I.N."/>
            <person name="Tripp H.J."/>
            <person name="Zehr J.P."/>
        </authorList>
    </citation>
    <scope>NUCLEOTIDE SEQUENCE [LARGE SCALE GENOMIC DNA]</scope>
    <source>
        <strain evidence="4 5">WH 0003</strain>
    </source>
</reference>
<evidence type="ECO:0000256" key="2">
    <source>
        <dbReference type="ARBA" id="ARBA00025265"/>
    </source>
</evidence>
<dbReference type="GeneID" id="88765485"/>
<dbReference type="HAMAP" id="MF_00262">
    <property type="entry name" value="MinE"/>
    <property type="match status" value="1"/>
</dbReference>
<dbReference type="RefSeq" id="WP_007310094.1">
    <property type="nucleotide sequence ID" value="NZ_AESD01000259.1"/>
</dbReference>
<dbReference type="InterPro" id="IPR005527">
    <property type="entry name" value="MinE"/>
</dbReference>
<sequence length="96" mass="11254">MILHFLDKMFPWKSQTKSGDNAKHRLKFILAHDRAGLNPEMLEAMRKEILAVVNRYVDIDPEEMEFSLESDQRMTALIANLPIRRIKRENETAIES</sequence>
<dbReference type="EMBL" id="AESD01000259">
    <property type="protein sequence ID" value="EHJ13613.1"/>
    <property type="molecule type" value="Genomic_DNA"/>
</dbReference>
<evidence type="ECO:0000313" key="4">
    <source>
        <dbReference type="EMBL" id="EHJ13613.1"/>
    </source>
</evidence>
<dbReference type="GO" id="GO:0051301">
    <property type="term" value="P:cell division"/>
    <property type="evidence" value="ECO:0007669"/>
    <property type="project" value="UniProtKB-KW"/>
</dbReference>
<proteinExistence type="inferred from homology"/>
<keyword evidence="3 4" id="KW-0132">Cell division</keyword>
<dbReference type="NCBIfam" id="TIGR01215">
    <property type="entry name" value="minE"/>
    <property type="match status" value="1"/>
</dbReference>
<evidence type="ECO:0000256" key="1">
    <source>
        <dbReference type="ARBA" id="ARBA00008168"/>
    </source>
</evidence>
<protein>
    <recommendedName>
        <fullName evidence="3">Cell division topological specificity factor</fullName>
    </recommendedName>
</protein>
<dbReference type="GO" id="GO:0032955">
    <property type="term" value="P:regulation of division septum assembly"/>
    <property type="evidence" value="ECO:0007669"/>
    <property type="project" value="InterPro"/>
</dbReference>
<dbReference type="PATRIC" id="fig|423471.3.peg.1609"/>